<reference evidence="2 3" key="1">
    <citation type="journal article" date="2016" name="Sci. Rep.">
        <title>The genome sequence of the outbreeding globe artichoke constructed de novo incorporating a phase-aware low-pass sequencing strategy of F1 progeny.</title>
        <authorList>
            <person name="Scaglione D."/>
            <person name="Reyes-Chin-Wo S."/>
            <person name="Acquadro A."/>
            <person name="Froenicke L."/>
            <person name="Portis E."/>
            <person name="Beitel C."/>
            <person name="Tirone M."/>
            <person name="Mauro R."/>
            <person name="Lo Monaco A."/>
            <person name="Mauromicale G."/>
            <person name="Faccioli P."/>
            <person name="Cattivelli L."/>
            <person name="Rieseberg L."/>
            <person name="Michelmore R."/>
            <person name="Lanteri S."/>
        </authorList>
    </citation>
    <scope>NUCLEOTIDE SEQUENCE [LARGE SCALE GENOMIC DNA]</scope>
    <source>
        <strain evidence="2">2C</strain>
    </source>
</reference>
<name>A0A103XYU5_CYNCS</name>
<evidence type="ECO:0000256" key="1">
    <source>
        <dbReference type="ARBA" id="ARBA00023002"/>
    </source>
</evidence>
<sequence length="97" mass="10801">MRWHSAGTYDVKSKTGAPFSTMRYKAELGHAANNVLLLFSLTKEEPPVEGHLPDANQGNDHLRNVFVGTMGATYKERSGFEGPQTPNPLIFDNNYFT</sequence>
<dbReference type="EMBL" id="LEKV01003575">
    <property type="protein sequence ID" value="KVH99379.1"/>
    <property type="molecule type" value="Genomic_DNA"/>
</dbReference>
<dbReference type="Gene3D" id="1.10.420.10">
    <property type="entry name" value="Peroxidase, domain 2"/>
    <property type="match status" value="1"/>
</dbReference>
<keyword evidence="1" id="KW-0560">Oxidoreductase</keyword>
<dbReference type="OMA" id="MVWIAWH"/>
<comment type="caution">
    <text evidence="2">The sequence shown here is derived from an EMBL/GenBank/DDBJ whole genome shotgun (WGS) entry which is preliminary data.</text>
</comment>
<dbReference type="GO" id="GO:0000302">
    <property type="term" value="P:response to reactive oxygen species"/>
    <property type="evidence" value="ECO:0007669"/>
    <property type="project" value="TreeGrafter"/>
</dbReference>
<evidence type="ECO:0008006" key="4">
    <source>
        <dbReference type="Google" id="ProtNLM"/>
    </source>
</evidence>
<dbReference type="PANTHER" id="PTHR31356:SF59">
    <property type="entry name" value="L-ASCORBATE PEROXIDASE 1, CYTOSOLIC"/>
    <property type="match status" value="1"/>
</dbReference>
<dbReference type="SUPFAM" id="SSF48113">
    <property type="entry name" value="Heme-dependent peroxidases"/>
    <property type="match status" value="1"/>
</dbReference>
<keyword evidence="3" id="KW-1185">Reference proteome</keyword>
<dbReference type="Proteomes" id="UP000243975">
    <property type="component" value="Unassembled WGS sequence"/>
</dbReference>
<dbReference type="GO" id="GO:0009507">
    <property type="term" value="C:chloroplast"/>
    <property type="evidence" value="ECO:0007669"/>
    <property type="project" value="TreeGrafter"/>
</dbReference>
<dbReference type="GO" id="GO:0004601">
    <property type="term" value="F:peroxidase activity"/>
    <property type="evidence" value="ECO:0007669"/>
    <property type="project" value="InterPro"/>
</dbReference>
<evidence type="ECO:0000313" key="3">
    <source>
        <dbReference type="Proteomes" id="UP000243975"/>
    </source>
</evidence>
<organism evidence="2 3">
    <name type="scientific">Cynara cardunculus var. scolymus</name>
    <name type="common">Globe artichoke</name>
    <name type="synonym">Cynara scolymus</name>
    <dbReference type="NCBI Taxonomy" id="59895"/>
    <lineage>
        <taxon>Eukaryota</taxon>
        <taxon>Viridiplantae</taxon>
        <taxon>Streptophyta</taxon>
        <taxon>Embryophyta</taxon>
        <taxon>Tracheophyta</taxon>
        <taxon>Spermatophyta</taxon>
        <taxon>Magnoliopsida</taxon>
        <taxon>eudicotyledons</taxon>
        <taxon>Gunneridae</taxon>
        <taxon>Pentapetalae</taxon>
        <taxon>asterids</taxon>
        <taxon>campanulids</taxon>
        <taxon>Asterales</taxon>
        <taxon>Asteraceae</taxon>
        <taxon>Carduoideae</taxon>
        <taxon>Cardueae</taxon>
        <taxon>Carduinae</taxon>
        <taxon>Cynara</taxon>
    </lineage>
</organism>
<dbReference type="GO" id="GO:0042744">
    <property type="term" value="P:hydrogen peroxide catabolic process"/>
    <property type="evidence" value="ECO:0007669"/>
    <property type="project" value="TreeGrafter"/>
</dbReference>
<gene>
    <name evidence="2" type="ORF">Ccrd_022391</name>
</gene>
<accession>A0A103XYU5</accession>
<dbReference type="InterPro" id="IPR010255">
    <property type="entry name" value="Haem_peroxidase_sf"/>
</dbReference>
<dbReference type="Gramene" id="KVH99379">
    <property type="protein sequence ID" value="KVH99379"/>
    <property type="gene ID" value="Ccrd_022391"/>
</dbReference>
<evidence type="ECO:0000313" key="2">
    <source>
        <dbReference type="EMBL" id="KVH99379.1"/>
    </source>
</evidence>
<proteinExistence type="predicted"/>
<dbReference type="InterPro" id="IPR044831">
    <property type="entry name" value="Ccp1-like"/>
</dbReference>
<dbReference type="STRING" id="59895.A0A103XYU5"/>
<protein>
    <recommendedName>
        <fullName evidence="4">Heme peroxidase</fullName>
    </recommendedName>
</protein>
<dbReference type="GO" id="GO:0034599">
    <property type="term" value="P:cellular response to oxidative stress"/>
    <property type="evidence" value="ECO:0007669"/>
    <property type="project" value="InterPro"/>
</dbReference>
<dbReference type="GO" id="GO:0020037">
    <property type="term" value="F:heme binding"/>
    <property type="evidence" value="ECO:0007669"/>
    <property type="project" value="InterPro"/>
</dbReference>
<dbReference type="Gene3D" id="1.10.520.10">
    <property type="match status" value="2"/>
</dbReference>
<dbReference type="PANTHER" id="PTHR31356">
    <property type="entry name" value="THYLAKOID LUMENAL 29 KDA PROTEIN, CHLOROPLASTIC-RELATED"/>
    <property type="match status" value="1"/>
</dbReference>
<dbReference type="AlphaFoldDB" id="A0A103XYU5"/>